<evidence type="ECO:0000256" key="2">
    <source>
        <dbReference type="SAM" id="Phobius"/>
    </source>
</evidence>
<dbReference type="EMBL" id="JAAAIP010000007">
    <property type="protein sequence ID" value="KAG0330049.1"/>
    <property type="molecule type" value="Genomic_DNA"/>
</dbReference>
<gene>
    <name evidence="3" type="ORF">BGZ99_008772</name>
</gene>
<dbReference type="OrthoDB" id="2408558at2759"/>
<name>A0A9P6RYC5_9FUNG</name>
<evidence type="ECO:0000313" key="3">
    <source>
        <dbReference type="EMBL" id="KAG0330049.1"/>
    </source>
</evidence>
<comment type="caution">
    <text evidence="3">The sequence shown here is derived from an EMBL/GenBank/DDBJ whole genome shotgun (WGS) entry which is preliminary data.</text>
</comment>
<keyword evidence="2" id="KW-1133">Transmembrane helix</keyword>
<protein>
    <submittedName>
        <fullName evidence="3">Uncharacterized protein</fullName>
    </submittedName>
</protein>
<keyword evidence="2" id="KW-0472">Membrane</keyword>
<keyword evidence="4" id="KW-1185">Reference proteome</keyword>
<evidence type="ECO:0000256" key="1">
    <source>
        <dbReference type="SAM" id="MobiDB-lite"/>
    </source>
</evidence>
<accession>A0A9P6RYC5</accession>
<feature type="transmembrane region" description="Helical" evidence="2">
    <location>
        <begin position="92"/>
        <end position="112"/>
    </location>
</feature>
<sequence>MSISQVDLPEHSRRWSLLVSALVLYLYFARDYPRWRSERLLQQKRADDTPNNTDISSPSLTTAPTESTQPPGALPPDTEPPSSWTSKFSIRWIPYIPFAVVYLVLKSLWAAMRFLVLHSLHLAELSGVYLMTAIEEIAYWTVNSGPDIVRTKILAPLQTAALTLWTSPAVAAVATVIENTVLPGIMRLAVFCHSSSQAIALKTLTWLRTMAEPAQAALTWFFVECLYNPFQAIWSRLSVLSCTFLETAKIYFHELAKDALDLGWVALKVANWVWQRTLQPVASRLYSWGAVLVDALARFVPWLAVKIYSRLLCPVGSMLLDGFRILRSHPTLMAGLHALSIKVKEKTSIALQRLESVNWLVLLETTLTTVVTTAYHYTISTLQIIGHGLKVFAEDVVPNAYGDLVMALEFARPIVAWVVDKFVTVLHPLWQAVSWITWNVATNIRPTLAWLHQKIIVPTLTLWTSSIQPRLSQALTMLMAIAWELSNIISKLASVLLVVTAPAWNAVLKIAEMSQATLGQAVSQLIHLSGELGERIQEQVKGLAPKFEAFKAQIGLVMDEMVLATSTFMMDWAKKQKRD</sequence>
<dbReference type="Proteomes" id="UP000738325">
    <property type="component" value="Unassembled WGS sequence"/>
</dbReference>
<feature type="compositionally biased region" description="Polar residues" evidence="1">
    <location>
        <begin position="49"/>
        <end position="70"/>
    </location>
</feature>
<evidence type="ECO:0000313" key="4">
    <source>
        <dbReference type="Proteomes" id="UP000738325"/>
    </source>
</evidence>
<organism evidence="3 4">
    <name type="scientific">Dissophora globulifera</name>
    <dbReference type="NCBI Taxonomy" id="979702"/>
    <lineage>
        <taxon>Eukaryota</taxon>
        <taxon>Fungi</taxon>
        <taxon>Fungi incertae sedis</taxon>
        <taxon>Mucoromycota</taxon>
        <taxon>Mortierellomycotina</taxon>
        <taxon>Mortierellomycetes</taxon>
        <taxon>Mortierellales</taxon>
        <taxon>Mortierellaceae</taxon>
        <taxon>Dissophora</taxon>
    </lineage>
</organism>
<feature type="region of interest" description="Disordered" evidence="1">
    <location>
        <begin position="46"/>
        <end position="82"/>
    </location>
</feature>
<feature type="transmembrane region" description="Helical" evidence="2">
    <location>
        <begin position="12"/>
        <end position="29"/>
    </location>
</feature>
<dbReference type="AlphaFoldDB" id="A0A9P6RYC5"/>
<keyword evidence="2" id="KW-0812">Transmembrane</keyword>
<reference evidence="3" key="1">
    <citation type="journal article" date="2020" name="Fungal Divers.">
        <title>Resolving the Mortierellaceae phylogeny through synthesis of multi-gene phylogenetics and phylogenomics.</title>
        <authorList>
            <person name="Vandepol N."/>
            <person name="Liber J."/>
            <person name="Desiro A."/>
            <person name="Na H."/>
            <person name="Kennedy M."/>
            <person name="Barry K."/>
            <person name="Grigoriev I.V."/>
            <person name="Miller A.N."/>
            <person name="O'Donnell K."/>
            <person name="Stajich J.E."/>
            <person name="Bonito G."/>
        </authorList>
    </citation>
    <scope>NUCLEOTIDE SEQUENCE</scope>
    <source>
        <strain evidence="3">REB-010B</strain>
    </source>
</reference>
<proteinExistence type="predicted"/>